<dbReference type="InParanoid" id="T0RMW5"/>
<reference evidence="2 3" key="1">
    <citation type="submission" date="2012-04" db="EMBL/GenBank/DDBJ databases">
        <title>The Genome Sequence of Saprolegnia declina VS20.</title>
        <authorList>
            <consortium name="The Broad Institute Genome Sequencing Platform"/>
            <person name="Russ C."/>
            <person name="Nusbaum C."/>
            <person name="Tyler B."/>
            <person name="van West P."/>
            <person name="Dieguez-Uribeondo J."/>
            <person name="de Bruijn I."/>
            <person name="Tripathy S."/>
            <person name="Jiang R."/>
            <person name="Young S.K."/>
            <person name="Zeng Q."/>
            <person name="Gargeya S."/>
            <person name="Fitzgerald M."/>
            <person name="Haas B."/>
            <person name="Abouelleil A."/>
            <person name="Alvarado L."/>
            <person name="Arachchi H.M."/>
            <person name="Berlin A."/>
            <person name="Chapman S.B."/>
            <person name="Goldberg J."/>
            <person name="Griggs A."/>
            <person name="Gujja S."/>
            <person name="Hansen M."/>
            <person name="Howarth C."/>
            <person name="Imamovic A."/>
            <person name="Larimer J."/>
            <person name="McCowen C."/>
            <person name="Montmayeur A."/>
            <person name="Murphy C."/>
            <person name="Neiman D."/>
            <person name="Pearson M."/>
            <person name="Priest M."/>
            <person name="Roberts A."/>
            <person name="Saif S."/>
            <person name="Shea T."/>
            <person name="Sisk P."/>
            <person name="Sykes S."/>
            <person name="Wortman J."/>
            <person name="Nusbaum C."/>
            <person name="Birren B."/>
        </authorList>
    </citation>
    <scope>NUCLEOTIDE SEQUENCE [LARGE SCALE GENOMIC DNA]</scope>
    <source>
        <strain evidence="2 3">VS20</strain>
    </source>
</reference>
<gene>
    <name evidence="2" type="ORF">SDRG_08792</name>
</gene>
<dbReference type="OrthoDB" id="341421at2759"/>
<evidence type="ECO:0008006" key="4">
    <source>
        <dbReference type="Google" id="ProtNLM"/>
    </source>
</evidence>
<feature type="region of interest" description="Disordered" evidence="1">
    <location>
        <begin position="91"/>
        <end position="123"/>
    </location>
</feature>
<evidence type="ECO:0000313" key="3">
    <source>
        <dbReference type="Proteomes" id="UP000030762"/>
    </source>
</evidence>
<dbReference type="STRING" id="1156394.T0RMW5"/>
<dbReference type="EMBL" id="JH767158">
    <property type="protein sequence ID" value="EQC33688.1"/>
    <property type="molecule type" value="Genomic_DNA"/>
</dbReference>
<dbReference type="Proteomes" id="UP000030762">
    <property type="component" value="Unassembled WGS sequence"/>
</dbReference>
<evidence type="ECO:0000256" key="1">
    <source>
        <dbReference type="SAM" id="MobiDB-lite"/>
    </source>
</evidence>
<dbReference type="GeneID" id="19949519"/>
<dbReference type="Gene3D" id="3.90.1410.10">
    <property type="entry name" value="set domain protein methyltransferase, domain 1"/>
    <property type="match status" value="1"/>
</dbReference>
<organism evidence="2 3">
    <name type="scientific">Saprolegnia diclina (strain VS20)</name>
    <dbReference type="NCBI Taxonomy" id="1156394"/>
    <lineage>
        <taxon>Eukaryota</taxon>
        <taxon>Sar</taxon>
        <taxon>Stramenopiles</taxon>
        <taxon>Oomycota</taxon>
        <taxon>Saprolegniomycetes</taxon>
        <taxon>Saprolegniales</taxon>
        <taxon>Saprolegniaceae</taxon>
        <taxon>Saprolegnia</taxon>
    </lineage>
</organism>
<sequence>MLNHNNHATMYAYENKTLEWHSSIGYKRGNQVFSRYGRRPNHQLLLHYGFALRENATEHRAVLSKTHRMPFKTNFRLTHDTSKDLTDRVVTGLTRGHKRRRATTEEPDEPPRRCLRSHGPASE</sequence>
<keyword evidence="3" id="KW-1185">Reference proteome</keyword>
<proteinExistence type="predicted"/>
<dbReference type="RefSeq" id="XP_008612911.1">
    <property type="nucleotide sequence ID" value="XM_008614689.1"/>
</dbReference>
<evidence type="ECO:0000313" key="2">
    <source>
        <dbReference type="EMBL" id="EQC33688.1"/>
    </source>
</evidence>
<dbReference type="SUPFAM" id="SSF82199">
    <property type="entry name" value="SET domain"/>
    <property type="match status" value="1"/>
</dbReference>
<dbReference type="InterPro" id="IPR046341">
    <property type="entry name" value="SET_dom_sf"/>
</dbReference>
<dbReference type="AlphaFoldDB" id="T0RMW5"/>
<name>T0RMW5_SAPDV</name>
<accession>T0RMW5</accession>
<protein>
    <recommendedName>
        <fullName evidence="4">SET domain-containing protein</fullName>
    </recommendedName>
</protein>
<dbReference type="VEuPathDB" id="FungiDB:SDRG_08792"/>